<feature type="transmembrane region" description="Helical" evidence="5">
    <location>
        <begin position="81"/>
        <end position="102"/>
    </location>
</feature>
<reference evidence="6 7" key="1">
    <citation type="submission" date="2020-08" db="EMBL/GenBank/DDBJ databases">
        <title>Genomic Encyclopedia of Type Strains, Phase IV (KMG-IV): sequencing the most valuable type-strain genomes for metagenomic binning, comparative biology and taxonomic classification.</title>
        <authorList>
            <person name="Goeker M."/>
        </authorList>
    </citation>
    <scope>NUCLEOTIDE SEQUENCE [LARGE SCALE GENOMIC DNA]</scope>
    <source>
        <strain evidence="6 7">DSM 26723</strain>
    </source>
</reference>
<dbReference type="Pfam" id="PF00902">
    <property type="entry name" value="TatC"/>
    <property type="match status" value="1"/>
</dbReference>
<sequence>MSGADQERESLAEGSLISHLIELRDRLLRALIAVFVVFIPCALYSDELFTLVATPLIEKMPQGTSMIATSIVAPFMAPLKLALLAALFLAMPYVLYQAWAFVAPGLYKHEKRFAVPLVVSSIVLFYTGVAFAYFVVFPLMFAFLTSAAPTGVQVMTDMSNYLDFVLLLFFAFGIAFEIPIATVLLAATGLVKIETMTSNRGYVVLGIFIVAAFLTPPDALSQSFMAVPMYILYEGGIVMARLLLKNRLARQRAEQEANG</sequence>
<dbReference type="EMBL" id="JACHHZ010000002">
    <property type="protein sequence ID" value="MBB6093079.1"/>
    <property type="molecule type" value="Genomic_DNA"/>
</dbReference>
<proteinExistence type="inferred from homology"/>
<feature type="transmembrane region" description="Helical" evidence="5">
    <location>
        <begin position="223"/>
        <end position="244"/>
    </location>
</feature>
<feature type="transmembrane region" description="Helical" evidence="5">
    <location>
        <begin position="164"/>
        <end position="187"/>
    </location>
</feature>
<keyword evidence="7" id="KW-1185">Reference proteome</keyword>
<comment type="subunit">
    <text evidence="5">The Tat system comprises two distinct complexes: a TatABC complex, containing multiple copies of TatA, TatB and TatC subunits, and a separate TatA complex, containing only TatA subunits. Substrates initially bind to the TatABC complex, which probably triggers association of the separate TatA complex to form the active translocon.</text>
</comment>
<comment type="similarity">
    <text evidence="5">Belongs to the TatC family.</text>
</comment>
<evidence type="ECO:0000256" key="2">
    <source>
        <dbReference type="ARBA" id="ARBA00022692"/>
    </source>
</evidence>
<comment type="subcellular location">
    <subcellularLocation>
        <location evidence="5">Cell membrane</location>
        <topology evidence="5">Multi-pass membrane protein</topology>
    </subcellularLocation>
    <subcellularLocation>
        <location evidence="1">Membrane</location>
        <topology evidence="1">Multi-pass membrane protein</topology>
    </subcellularLocation>
</comment>
<dbReference type="RefSeq" id="WP_184331104.1">
    <property type="nucleotide sequence ID" value="NZ_JACHHZ010000002.1"/>
</dbReference>
<feature type="transmembrane region" description="Helical" evidence="5">
    <location>
        <begin position="27"/>
        <end position="45"/>
    </location>
</feature>
<dbReference type="AlphaFoldDB" id="A0A841HL42"/>
<evidence type="ECO:0000256" key="1">
    <source>
        <dbReference type="ARBA" id="ARBA00004141"/>
    </source>
</evidence>
<keyword evidence="5" id="KW-0813">Transport</keyword>
<dbReference type="NCBIfam" id="TIGR00945">
    <property type="entry name" value="tatC"/>
    <property type="match status" value="1"/>
</dbReference>
<evidence type="ECO:0000256" key="5">
    <source>
        <dbReference type="HAMAP-Rule" id="MF_00902"/>
    </source>
</evidence>
<keyword evidence="5" id="KW-0653">Protein transport</keyword>
<dbReference type="GO" id="GO:0009977">
    <property type="term" value="F:proton motive force dependent protein transmembrane transporter activity"/>
    <property type="evidence" value="ECO:0007669"/>
    <property type="project" value="TreeGrafter"/>
</dbReference>
<evidence type="ECO:0000313" key="6">
    <source>
        <dbReference type="EMBL" id="MBB6093079.1"/>
    </source>
</evidence>
<comment type="caution">
    <text evidence="6">The sequence shown here is derived from an EMBL/GenBank/DDBJ whole genome shotgun (WGS) entry which is preliminary data.</text>
</comment>
<keyword evidence="2 5" id="KW-0812">Transmembrane</keyword>
<keyword evidence="3 5" id="KW-1133">Transmembrane helix</keyword>
<dbReference type="PANTHER" id="PTHR30371:SF0">
    <property type="entry name" value="SEC-INDEPENDENT PROTEIN TRANSLOCASE PROTEIN TATC, CHLOROPLASTIC-RELATED"/>
    <property type="match status" value="1"/>
</dbReference>
<dbReference type="GO" id="GO:0033281">
    <property type="term" value="C:TAT protein transport complex"/>
    <property type="evidence" value="ECO:0007669"/>
    <property type="project" value="UniProtKB-UniRule"/>
</dbReference>
<dbReference type="GO" id="GO:0043953">
    <property type="term" value="P:protein transport by the Tat complex"/>
    <property type="evidence" value="ECO:0007669"/>
    <property type="project" value="UniProtKB-UniRule"/>
</dbReference>
<dbReference type="PROSITE" id="PS01218">
    <property type="entry name" value="TATC"/>
    <property type="match status" value="1"/>
</dbReference>
<organism evidence="6 7">
    <name type="scientific">Povalibacter uvarum</name>
    <dbReference type="NCBI Taxonomy" id="732238"/>
    <lineage>
        <taxon>Bacteria</taxon>
        <taxon>Pseudomonadati</taxon>
        <taxon>Pseudomonadota</taxon>
        <taxon>Gammaproteobacteria</taxon>
        <taxon>Steroidobacterales</taxon>
        <taxon>Steroidobacteraceae</taxon>
        <taxon>Povalibacter</taxon>
    </lineage>
</organism>
<dbReference type="HAMAP" id="MF_00902">
    <property type="entry name" value="TatC"/>
    <property type="match status" value="1"/>
</dbReference>
<keyword evidence="5" id="KW-1003">Cell membrane</keyword>
<keyword evidence="5" id="KW-0811">Translocation</keyword>
<evidence type="ECO:0000256" key="4">
    <source>
        <dbReference type="ARBA" id="ARBA00023136"/>
    </source>
</evidence>
<gene>
    <name evidence="5" type="primary">tatC</name>
    <name evidence="6" type="ORF">HNQ60_001957</name>
</gene>
<dbReference type="PANTHER" id="PTHR30371">
    <property type="entry name" value="SEC-INDEPENDENT PROTEIN TRANSLOCASE PROTEIN TATC"/>
    <property type="match status" value="1"/>
</dbReference>
<dbReference type="InterPro" id="IPR002033">
    <property type="entry name" value="TatC"/>
</dbReference>
<accession>A0A841HL42</accession>
<comment type="function">
    <text evidence="5">Part of the twin-arginine translocation (Tat) system that transports large folded proteins containing a characteristic twin-arginine motif in their signal peptide across membranes. Together with TatB, TatC is part of a receptor directly interacting with Tat signal peptides.</text>
</comment>
<dbReference type="InterPro" id="IPR019820">
    <property type="entry name" value="Sec-indep_translocase_CS"/>
</dbReference>
<dbReference type="Proteomes" id="UP000588068">
    <property type="component" value="Unassembled WGS sequence"/>
</dbReference>
<dbReference type="GO" id="GO:0065002">
    <property type="term" value="P:intracellular protein transmembrane transport"/>
    <property type="evidence" value="ECO:0007669"/>
    <property type="project" value="TreeGrafter"/>
</dbReference>
<feature type="transmembrane region" description="Helical" evidence="5">
    <location>
        <begin position="199"/>
        <end position="217"/>
    </location>
</feature>
<feature type="transmembrane region" description="Helical" evidence="5">
    <location>
        <begin position="114"/>
        <end position="144"/>
    </location>
</feature>
<evidence type="ECO:0000256" key="3">
    <source>
        <dbReference type="ARBA" id="ARBA00022989"/>
    </source>
</evidence>
<keyword evidence="4 5" id="KW-0472">Membrane</keyword>
<protein>
    <recommendedName>
        <fullName evidence="5">Sec-independent protein translocase protein TatC</fullName>
    </recommendedName>
</protein>
<name>A0A841HL42_9GAMM</name>
<evidence type="ECO:0000313" key="7">
    <source>
        <dbReference type="Proteomes" id="UP000588068"/>
    </source>
</evidence>
<dbReference type="PRINTS" id="PR01840">
    <property type="entry name" value="TATCFAMILY"/>
</dbReference>